<gene>
    <name evidence="2" type="ORF">PRZ48_001830</name>
</gene>
<sequence length="840" mass="96673">MAAAKSFTYALLEELGEEHHLGCKCCRFNKGIDLPVPRKLSIQETTQCARELSTSIFKHWTQLNAIIKRFEGIIQKRWTKKGFKQRRELLVKAWPKISTTHRPDFENFRNSKKQASRSRTCHSEAYLWPYINLEDLQQKLPLLLFLNSRARNLPETFRLADLRAAHLGEGWIPDLDFGDIILCNKRDKEAFYKYNGVDLQCMLFQKKCSPAGYGKVVDRTVTRIAGSQLKYLARSTEGLLALEIQEGIYRFLHNCVNLVLHDIPPSMFFLAPHQPEPVTPSDLKPNEWPSLSNYALEAPYRVPQKLSLDRLKTLVSARRSMAEDACWMLREDPAYFMDNLREWNEHSGQKFKPAHCSCVACWNRIAGRMTTQAFVSLVCWGDIHDKLQAMPPIEVQIKRANEHRLRLSHGDEDRWSALYEVITNLREYSMLFLANGLPMSPRLRHRYQWTGSDEHGEWQMSSGSSEAERRVDQLFNSMKRPDLHGLHGVVQEFQYMLETDSEASHLIDHWVLEQFSDVALLSELTQSIDGLAPWFDVNKAAMLQSVISVETQVKEVRDLTIDLMDGITSVCKASELLWNPLKKQEFDYPVDKRHSKANVDQMIKAEQNLDMFWWSLEVALTDHSGIDLNEILEEQTSPPRELYRTPPYKEPIQLPTPQATPQKPLVEIDPNIQRSSEKSTLSPQSFQATPTKEKVKTRGKPAAPDPRRQPPPAEANNVATPPIEKVTISKRAFKIFQALLPSAKEVVQQRCEIAWDELLWAMDVVGLEPEKLYGSVWIFKPLPKDQQGPGKVKLDRSIQFHEPKEVRRGAKIARPMVRTFGARLRHAFGWTDADEVFECE</sequence>
<dbReference type="EMBL" id="JAXOVC010000001">
    <property type="protein sequence ID" value="KAK4508092.1"/>
    <property type="molecule type" value="Genomic_DNA"/>
</dbReference>
<dbReference type="PANTHER" id="PTHR40788">
    <property type="entry name" value="CLR5 DOMAIN-CONTAINING PROTEIN-RELATED"/>
    <property type="match status" value="1"/>
</dbReference>
<evidence type="ECO:0000313" key="2">
    <source>
        <dbReference type="EMBL" id="KAK4508092.1"/>
    </source>
</evidence>
<name>A0ABR0F2B9_ZASCE</name>
<evidence type="ECO:0000256" key="1">
    <source>
        <dbReference type="SAM" id="MobiDB-lite"/>
    </source>
</evidence>
<protein>
    <submittedName>
        <fullName evidence="2">Uncharacterized protein</fullName>
    </submittedName>
</protein>
<keyword evidence="3" id="KW-1185">Reference proteome</keyword>
<accession>A0ABR0F2B9</accession>
<dbReference type="PANTHER" id="PTHR40788:SF2">
    <property type="entry name" value="CLR5 DOMAIN-CONTAINING PROTEIN"/>
    <property type="match status" value="1"/>
</dbReference>
<comment type="caution">
    <text evidence="2">The sequence shown here is derived from an EMBL/GenBank/DDBJ whole genome shotgun (WGS) entry which is preliminary data.</text>
</comment>
<feature type="compositionally biased region" description="Polar residues" evidence="1">
    <location>
        <begin position="672"/>
        <end position="690"/>
    </location>
</feature>
<proteinExistence type="predicted"/>
<reference evidence="2 3" key="1">
    <citation type="journal article" date="2023" name="G3 (Bethesda)">
        <title>A chromosome-level genome assembly of Zasmidium syzygii isolated from banana leaves.</title>
        <authorList>
            <person name="van Westerhoven A.C."/>
            <person name="Mehrabi R."/>
            <person name="Talebi R."/>
            <person name="Steentjes M.B.F."/>
            <person name="Corcolon B."/>
            <person name="Chong P.A."/>
            <person name="Kema G.H.J."/>
            <person name="Seidl M.F."/>
        </authorList>
    </citation>
    <scope>NUCLEOTIDE SEQUENCE [LARGE SCALE GENOMIC DNA]</scope>
    <source>
        <strain evidence="2 3">P124</strain>
    </source>
</reference>
<feature type="region of interest" description="Disordered" evidence="1">
    <location>
        <begin position="637"/>
        <end position="722"/>
    </location>
</feature>
<organism evidence="2 3">
    <name type="scientific">Zasmidium cellare</name>
    <name type="common">Wine cellar mold</name>
    <name type="synonym">Racodium cellare</name>
    <dbReference type="NCBI Taxonomy" id="395010"/>
    <lineage>
        <taxon>Eukaryota</taxon>
        <taxon>Fungi</taxon>
        <taxon>Dikarya</taxon>
        <taxon>Ascomycota</taxon>
        <taxon>Pezizomycotina</taxon>
        <taxon>Dothideomycetes</taxon>
        <taxon>Dothideomycetidae</taxon>
        <taxon>Mycosphaerellales</taxon>
        <taxon>Mycosphaerellaceae</taxon>
        <taxon>Zasmidium</taxon>
    </lineage>
</organism>
<evidence type="ECO:0000313" key="3">
    <source>
        <dbReference type="Proteomes" id="UP001305779"/>
    </source>
</evidence>
<dbReference type="Proteomes" id="UP001305779">
    <property type="component" value="Unassembled WGS sequence"/>
</dbReference>